<feature type="compositionally biased region" description="Basic residues" evidence="1">
    <location>
        <begin position="1"/>
        <end position="10"/>
    </location>
</feature>
<reference evidence="2 3" key="1">
    <citation type="submission" date="2021-02" db="EMBL/GenBank/DDBJ databases">
        <title>Genome assembly of Pseudopithomyces chartarum.</title>
        <authorList>
            <person name="Jauregui R."/>
            <person name="Singh J."/>
            <person name="Voisey C."/>
        </authorList>
    </citation>
    <scope>NUCLEOTIDE SEQUENCE [LARGE SCALE GENOMIC DNA]</scope>
    <source>
        <strain evidence="2 3">AGR01</strain>
    </source>
</reference>
<feature type="region of interest" description="Disordered" evidence="1">
    <location>
        <begin position="1"/>
        <end position="25"/>
    </location>
</feature>
<feature type="region of interest" description="Disordered" evidence="1">
    <location>
        <begin position="425"/>
        <end position="460"/>
    </location>
</feature>
<feature type="compositionally biased region" description="Basic and acidic residues" evidence="1">
    <location>
        <begin position="15"/>
        <end position="25"/>
    </location>
</feature>
<dbReference type="Proteomes" id="UP001280581">
    <property type="component" value="Unassembled WGS sequence"/>
</dbReference>
<dbReference type="Gene3D" id="1.10.20.10">
    <property type="entry name" value="Histone, subunit A"/>
    <property type="match status" value="1"/>
</dbReference>
<feature type="compositionally biased region" description="Basic and acidic residues" evidence="1">
    <location>
        <begin position="295"/>
        <end position="304"/>
    </location>
</feature>
<feature type="region of interest" description="Disordered" evidence="1">
    <location>
        <begin position="67"/>
        <end position="146"/>
    </location>
</feature>
<organism evidence="2 3">
    <name type="scientific">Pseudopithomyces chartarum</name>
    <dbReference type="NCBI Taxonomy" id="1892770"/>
    <lineage>
        <taxon>Eukaryota</taxon>
        <taxon>Fungi</taxon>
        <taxon>Dikarya</taxon>
        <taxon>Ascomycota</taxon>
        <taxon>Pezizomycotina</taxon>
        <taxon>Dothideomycetes</taxon>
        <taxon>Pleosporomycetidae</taxon>
        <taxon>Pleosporales</taxon>
        <taxon>Massarineae</taxon>
        <taxon>Didymosphaeriaceae</taxon>
        <taxon>Pseudopithomyces</taxon>
    </lineage>
</organism>
<feature type="compositionally biased region" description="Polar residues" evidence="1">
    <location>
        <begin position="263"/>
        <end position="282"/>
    </location>
</feature>
<dbReference type="GO" id="GO:0046982">
    <property type="term" value="F:protein heterodimerization activity"/>
    <property type="evidence" value="ECO:0007669"/>
    <property type="project" value="InterPro"/>
</dbReference>
<feature type="compositionally biased region" description="Polar residues" evidence="1">
    <location>
        <begin position="425"/>
        <end position="440"/>
    </location>
</feature>
<feature type="compositionally biased region" description="Acidic residues" evidence="1">
    <location>
        <begin position="109"/>
        <end position="121"/>
    </location>
</feature>
<feature type="region of interest" description="Disordered" evidence="1">
    <location>
        <begin position="263"/>
        <end position="329"/>
    </location>
</feature>
<accession>A0AAN6RIU1</accession>
<evidence type="ECO:0000313" key="3">
    <source>
        <dbReference type="Proteomes" id="UP001280581"/>
    </source>
</evidence>
<proteinExistence type="predicted"/>
<dbReference type="InterPro" id="IPR009072">
    <property type="entry name" value="Histone-fold"/>
</dbReference>
<name>A0AAN6RIU1_9PLEO</name>
<dbReference type="Pfam" id="PF10384">
    <property type="entry name" value="Scm3"/>
    <property type="match status" value="1"/>
</dbReference>
<keyword evidence="3" id="KW-1185">Reference proteome</keyword>
<dbReference type="InterPro" id="IPR018465">
    <property type="entry name" value="Scm3/HJURP"/>
</dbReference>
<feature type="compositionally biased region" description="Pro residues" evidence="1">
    <location>
        <begin position="639"/>
        <end position="650"/>
    </location>
</feature>
<feature type="compositionally biased region" description="Polar residues" evidence="1">
    <location>
        <begin position="591"/>
        <end position="611"/>
    </location>
</feature>
<feature type="compositionally biased region" description="Basic and acidic residues" evidence="1">
    <location>
        <begin position="67"/>
        <end position="82"/>
    </location>
</feature>
<protein>
    <submittedName>
        <fullName evidence="2">Uncharacterized protein</fullName>
    </submittedName>
</protein>
<feature type="region of interest" description="Disordered" evidence="1">
    <location>
        <begin position="558"/>
        <end position="650"/>
    </location>
</feature>
<dbReference type="EMBL" id="WVTA01000007">
    <property type="protein sequence ID" value="KAK3208777.1"/>
    <property type="molecule type" value="Genomic_DNA"/>
</dbReference>
<evidence type="ECO:0000313" key="2">
    <source>
        <dbReference type="EMBL" id="KAK3208777.1"/>
    </source>
</evidence>
<feature type="compositionally biased region" description="Low complexity" evidence="1">
    <location>
        <begin position="568"/>
        <end position="588"/>
    </location>
</feature>
<evidence type="ECO:0000256" key="1">
    <source>
        <dbReference type="SAM" id="MobiDB-lite"/>
    </source>
</evidence>
<comment type="caution">
    <text evidence="2">The sequence shown here is derived from an EMBL/GenBank/DDBJ whole genome shotgun (WGS) entry which is preliminary data.</text>
</comment>
<sequence>MEPPAKRMRLSHAIGADKVDESHPDYIEGQRRNNEQLKSSFEGIFAKYAALSDMMSDEIDMRTGEIVKDRGHMRSLDKEYRKQLRRQMAPDEEELPDDLFANDPHIAGEEEGEESDGDERDELAPSMSPEPTPRRLDAVPPANADVEQAPPLELPQQVDIPVPDTPVNALQASLPTTATPAAHLLQLVQFPQTPAGQQARRTFEVQTAQAVQQAVASILSSLLPNTSALQLPPLDLLQSPATPSVNPSEVAPAVASNIFSLPQPSSGSVLPTAAQSSPVTVSHTKRRRRAMGVQEKTRQSERSQGHAPLVIEEKEKDPPNVSLETEQPSANEPIANEDTIETSGRRRRRGPFIFTEEDDQHIIESKVGHKLKWFDIVSSRAHWKNWPLHVFHHHWSKSLAKKAARMDLSHLSAESGRAAVTHQLENPSLPKQSEAKSPSSPIEARHLPTPSSLEKDEDQDHHDRAIYDNLEDTIASGGHFDDDEKDLLSIYGDGIGSPVNGIEDNLTDDNREIPETPLELTQEDSIQQLLQGTVTRENTADIAAPSVEAQNAQIPFPFPHDSLTTQIPSSPTASFKTPTTTTIQQTPPSKNPTINSSFSSISTAKLHSSPTLHRPTTDLDLDLDLVPPPSTPVPSANKPSPPPPSSTPTP</sequence>
<dbReference type="AlphaFoldDB" id="A0AAN6RIU1"/>
<dbReference type="GO" id="GO:0042393">
    <property type="term" value="F:histone binding"/>
    <property type="evidence" value="ECO:0007669"/>
    <property type="project" value="InterPro"/>
</dbReference>
<dbReference type="GO" id="GO:0005634">
    <property type="term" value="C:nucleus"/>
    <property type="evidence" value="ECO:0007669"/>
    <property type="project" value="InterPro"/>
</dbReference>
<gene>
    <name evidence="2" type="ORF">GRF29_77g1944681</name>
</gene>